<accession>A0ABU8Q366</accession>
<keyword evidence="1" id="KW-0732">Signal</keyword>
<feature type="signal peptide" evidence="1">
    <location>
        <begin position="1"/>
        <end position="22"/>
    </location>
</feature>
<protein>
    <submittedName>
        <fullName evidence="2">Uncharacterized protein</fullName>
    </submittedName>
</protein>
<evidence type="ECO:0000313" key="3">
    <source>
        <dbReference type="Proteomes" id="UP001380365"/>
    </source>
</evidence>
<evidence type="ECO:0000313" key="2">
    <source>
        <dbReference type="EMBL" id="MEJ5094181.1"/>
    </source>
</evidence>
<reference evidence="2 3" key="1">
    <citation type="submission" date="2023-12" db="EMBL/GenBank/DDBJ databases">
        <title>Gut-associated functions are favored during microbiome assembly across C. elegans life.</title>
        <authorList>
            <person name="Zimmermann J."/>
        </authorList>
    </citation>
    <scope>NUCLEOTIDE SEQUENCE [LARGE SCALE GENOMIC DNA]</scope>
    <source>
        <strain evidence="2 3">JUb134</strain>
    </source>
</reference>
<organism evidence="2 3">
    <name type="scientific">Sphingomonas molluscorum</name>
    <dbReference type="NCBI Taxonomy" id="418184"/>
    <lineage>
        <taxon>Bacteria</taxon>
        <taxon>Pseudomonadati</taxon>
        <taxon>Pseudomonadota</taxon>
        <taxon>Alphaproteobacteria</taxon>
        <taxon>Sphingomonadales</taxon>
        <taxon>Sphingomonadaceae</taxon>
        <taxon>Sphingomonas</taxon>
    </lineage>
</organism>
<proteinExistence type="predicted"/>
<dbReference type="Proteomes" id="UP001380365">
    <property type="component" value="Unassembled WGS sequence"/>
</dbReference>
<name>A0ABU8Q366_9SPHN</name>
<feature type="chain" id="PRO_5046159581" evidence="1">
    <location>
        <begin position="23"/>
        <end position="232"/>
    </location>
</feature>
<keyword evidence="3" id="KW-1185">Reference proteome</keyword>
<sequence length="232" mass="24752">MNTTLLRLLLPLSLALPVPALAQADEAELEATEDAVEEEDIQLTPETLGDALSCRSHPAAVAFATALFLQGKPPAWMREIKESEETKGVIGLYGYTLSKPVAFLGEQVSTVYFLKDWVVTFWPRDKAAAFIAAQKMERAPIKVTEQYYRFVDPETGPMLGAYEPTGGSIEAALAKAFGGEAPPSPPTDHLFVGCNYTPASQADFLKAAAQSEAMLREAAAGIAASLGSADAD</sequence>
<dbReference type="EMBL" id="JBBGZA010000001">
    <property type="protein sequence ID" value="MEJ5094181.1"/>
    <property type="molecule type" value="Genomic_DNA"/>
</dbReference>
<comment type="caution">
    <text evidence="2">The sequence shown here is derived from an EMBL/GenBank/DDBJ whole genome shotgun (WGS) entry which is preliminary data.</text>
</comment>
<dbReference type="RefSeq" id="WP_132884381.1">
    <property type="nucleotide sequence ID" value="NZ_JBBGZA010000001.1"/>
</dbReference>
<evidence type="ECO:0000256" key="1">
    <source>
        <dbReference type="SAM" id="SignalP"/>
    </source>
</evidence>
<gene>
    <name evidence="2" type="ORF">WH159_06480</name>
</gene>